<protein>
    <submittedName>
        <fullName evidence="2">Kin of IRRE-like protein 1 isoform X1</fullName>
    </submittedName>
</protein>
<dbReference type="Proteomes" id="UP001279410">
    <property type="component" value="Unassembled WGS sequence"/>
</dbReference>
<evidence type="ECO:0000313" key="2">
    <source>
        <dbReference type="EMBL" id="GLD72526.1"/>
    </source>
</evidence>
<keyword evidence="3" id="KW-1185">Reference proteome</keyword>
<feature type="compositionally biased region" description="Basic and acidic residues" evidence="1">
    <location>
        <begin position="10"/>
        <end position="23"/>
    </location>
</feature>
<gene>
    <name evidence="2" type="ORF">AKAME5_002385100</name>
</gene>
<dbReference type="EMBL" id="BRZM01001082">
    <property type="protein sequence ID" value="GLD72526.1"/>
    <property type="molecule type" value="Genomic_DNA"/>
</dbReference>
<evidence type="ECO:0000256" key="1">
    <source>
        <dbReference type="SAM" id="MobiDB-lite"/>
    </source>
</evidence>
<reference evidence="2" key="1">
    <citation type="submission" date="2022-08" db="EMBL/GenBank/DDBJ databases">
        <title>Genome sequencing of akame (Lates japonicus).</title>
        <authorList>
            <person name="Hashiguchi Y."/>
            <person name="Takahashi H."/>
        </authorList>
    </citation>
    <scope>NUCLEOTIDE SEQUENCE</scope>
    <source>
        <strain evidence="2">Kochi</strain>
    </source>
</reference>
<feature type="region of interest" description="Disordered" evidence="1">
    <location>
        <begin position="1"/>
        <end position="36"/>
    </location>
</feature>
<accession>A0AAD3RL89</accession>
<name>A0AAD3RL89_LATJO</name>
<proteinExistence type="predicted"/>
<evidence type="ECO:0000313" key="3">
    <source>
        <dbReference type="Proteomes" id="UP001279410"/>
    </source>
</evidence>
<dbReference type="AlphaFoldDB" id="A0AAD3RL89"/>
<organism evidence="2 3">
    <name type="scientific">Lates japonicus</name>
    <name type="common">Japanese lates</name>
    <dbReference type="NCBI Taxonomy" id="270547"/>
    <lineage>
        <taxon>Eukaryota</taxon>
        <taxon>Metazoa</taxon>
        <taxon>Chordata</taxon>
        <taxon>Craniata</taxon>
        <taxon>Vertebrata</taxon>
        <taxon>Euteleostomi</taxon>
        <taxon>Actinopterygii</taxon>
        <taxon>Neopterygii</taxon>
        <taxon>Teleostei</taxon>
        <taxon>Neoteleostei</taxon>
        <taxon>Acanthomorphata</taxon>
        <taxon>Carangaria</taxon>
        <taxon>Carangaria incertae sedis</taxon>
        <taxon>Centropomidae</taxon>
        <taxon>Lates</taxon>
    </lineage>
</organism>
<comment type="caution">
    <text evidence="2">The sequence shown here is derived from an EMBL/GenBank/DDBJ whole genome shotgun (WGS) entry which is preliminary data.</text>
</comment>
<sequence>MRPSEGAGGLREKCEGMGEECRQRGSLRPSRPVGGAGPEGDLSCVVFNFFRALFSGPKDGLALGIGEDLQGTVSCVCRNWGNNLEILSADLTVTPCHECQAPMQLRWAKGGVVLQGAKRKRNVHHKAGLMSQYLSLVSAPWEETNVQHPGSLRSNPVEAGAAAKKQLMSL</sequence>